<dbReference type="Pfam" id="PF08671">
    <property type="entry name" value="SinI"/>
    <property type="match status" value="1"/>
</dbReference>
<feature type="domain" description="Sin" evidence="1">
    <location>
        <begin position="4"/>
        <end position="42"/>
    </location>
</feature>
<dbReference type="EMBL" id="JAKRYL010000002">
    <property type="protein sequence ID" value="MCL7746094.1"/>
    <property type="molecule type" value="Genomic_DNA"/>
</dbReference>
<protein>
    <submittedName>
        <fullName evidence="2">Anti-repressor SinI family protein</fullName>
    </submittedName>
</protein>
<evidence type="ECO:0000313" key="2">
    <source>
        <dbReference type="EMBL" id="MCL7746094.1"/>
    </source>
</evidence>
<dbReference type="PROSITE" id="PS51500">
    <property type="entry name" value="SIN"/>
    <property type="match status" value="1"/>
</dbReference>
<gene>
    <name evidence="2" type="ORF">MF646_03060</name>
</gene>
<comment type="caution">
    <text evidence="2">The sequence shown here is derived from an EMBL/GenBank/DDBJ whole genome shotgun (WGS) entry which is preliminary data.</text>
</comment>
<dbReference type="InterPro" id="IPR010981">
    <property type="entry name" value="SinR/SinI_dimer_dom"/>
</dbReference>
<organism evidence="2 3">
    <name type="scientific">Halalkalibacter alkaliphilus</name>
    <dbReference type="NCBI Taxonomy" id="2917993"/>
    <lineage>
        <taxon>Bacteria</taxon>
        <taxon>Bacillati</taxon>
        <taxon>Bacillota</taxon>
        <taxon>Bacilli</taxon>
        <taxon>Bacillales</taxon>
        <taxon>Bacillaceae</taxon>
        <taxon>Halalkalibacter</taxon>
    </lineage>
</organism>
<dbReference type="InterPro" id="IPR036281">
    <property type="entry name" value="SinR/SinI_dimer_dom_sf"/>
</dbReference>
<name>A0A9X1ZV61_9BACI</name>
<evidence type="ECO:0000313" key="3">
    <source>
        <dbReference type="Proteomes" id="UP001139150"/>
    </source>
</evidence>
<evidence type="ECO:0000259" key="1">
    <source>
        <dbReference type="PROSITE" id="PS51500"/>
    </source>
</evidence>
<reference evidence="2" key="1">
    <citation type="submission" date="2022-02" db="EMBL/GenBank/DDBJ databases">
        <title>Halalkalibacter sp. nov. isolated from Lonar Lake, India.</title>
        <authorList>
            <person name="Joshi A."/>
            <person name="Thite S."/>
            <person name="Lodha T."/>
        </authorList>
    </citation>
    <scope>NUCLEOTIDE SEQUENCE</scope>
    <source>
        <strain evidence="2">MEB205</strain>
    </source>
</reference>
<proteinExistence type="predicted"/>
<dbReference type="RefSeq" id="WP_250095020.1">
    <property type="nucleotide sequence ID" value="NZ_JAKRYL010000002.1"/>
</dbReference>
<sequence length="47" mass="5396">MIVSSNAEKMETLDQEWVTLLQEAKEIGLTPEEVKQFICKNSKLTNK</sequence>
<keyword evidence="3" id="KW-1185">Reference proteome</keyword>
<dbReference type="SUPFAM" id="SSF47406">
    <property type="entry name" value="SinR repressor dimerisation domain-like"/>
    <property type="match status" value="1"/>
</dbReference>
<dbReference type="AlphaFoldDB" id="A0A9X1ZV61"/>
<dbReference type="Proteomes" id="UP001139150">
    <property type="component" value="Unassembled WGS sequence"/>
</dbReference>
<accession>A0A9X1ZV61</accession>
<dbReference type="GO" id="GO:0006355">
    <property type="term" value="P:regulation of DNA-templated transcription"/>
    <property type="evidence" value="ECO:0007669"/>
    <property type="project" value="InterPro"/>
</dbReference>
<dbReference type="GO" id="GO:0046983">
    <property type="term" value="F:protein dimerization activity"/>
    <property type="evidence" value="ECO:0007669"/>
    <property type="project" value="InterPro"/>
</dbReference>